<protein>
    <submittedName>
        <fullName evidence="2">Uncharacterized protein</fullName>
    </submittedName>
</protein>
<organism evidence="2 3">
    <name type="scientific">Aspergillus cristatus</name>
    <name type="common">Chinese Fuzhuan brick tea-fermentation fungus</name>
    <name type="synonym">Eurotium cristatum</name>
    <dbReference type="NCBI Taxonomy" id="573508"/>
    <lineage>
        <taxon>Eukaryota</taxon>
        <taxon>Fungi</taxon>
        <taxon>Dikarya</taxon>
        <taxon>Ascomycota</taxon>
        <taxon>Pezizomycotina</taxon>
        <taxon>Eurotiomycetes</taxon>
        <taxon>Eurotiomycetidae</taxon>
        <taxon>Eurotiales</taxon>
        <taxon>Aspergillaceae</taxon>
        <taxon>Aspergillus</taxon>
        <taxon>Aspergillus subgen. Aspergillus</taxon>
    </lineage>
</organism>
<reference evidence="2 3" key="1">
    <citation type="journal article" date="2016" name="BMC Genomics">
        <title>Comparative genomic and transcriptomic analyses of the Fuzhuan brick tea-fermentation fungus Aspergillus cristatus.</title>
        <authorList>
            <person name="Ge Y."/>
            <person name="Wang Y."/>
            <person name="Liu Y."/>
            <person name="Tan Y."/>
            <person name="Ren X."/>
            <person name="Zhang X."/>
            <person name="Hyde K.D."/>
            <person name="Liu Y."/>
            <person name="Liu Z."/>
        </authorList>
    </citation>
    <scope>NUCLEOTIDE SEQUENCE [LARGE SCALE GENOMIC DNA]</scope>
    <source>
        <strain evidence="2 3">GZAAS20.1005</strain>
    </source>
</reference>
<evidence type="ECO:0000313" key="2">
    <source>
        <dbReference type="EMBL" id="ODM18171.1"/>
    </source>
</evidence>
<gene>
    <name evidence="2" type="ORF">SI65_06042</name>
</gene>
<feature type="region of interest" description="Disordered" evidence="1">
    <location>
        <begin position="199"/>
        <end position="241"/>
    </location>
</feature>
<dbReference type="EMBL" id="JXNT01000006">
    <property type="protein sequence ID" value="ODM18171.1"/>
    <property type="molecule type" value="Genomic_DNA"/>
</dbReference>
<sequence length="241" mass="26721">MNPSARVHGLITFANKPLYDQARIPFPLPPNFQRPKESVAIQVLENVLNKVVFKNYDTVFVNSQVPPHEQSNEKVDLAITYMAETLEIQVLCFIEGKRASERQSYSTNSVEQEALDYCQALLASNESQPFVYAGTLVGVHLRLWVVHQGETDLAPLWGSPFRGSNEDYKDLGDDADGDEIEKAFHQMIAVAPESSIEAKGLRVKPSSGGGAIQLPQVGQPDFPPPSETPRQILPSVRHQDI</sequence>
<keyword evidence="3" id="KW-1185">Reference proteome</keyword>
<accession>A0A1E3BBM0</accession>
<dbReference type="STRING" id="573508.A0A1E3BBM0"/>
<dbReference type="AlphaFoldDB" id="A0A1E3BBM0"/>
<name>A0A1E3BBM0_ASPCR</name>
<proteinExistence type="predicted"/>
<evidence type="ECO:0000256" key="1">
    <source>
        <dbReference type="SAM" id="MobiDB-lite"/>
    </source>
</evidence>
<comment type="caution">
    <text evidence="2">The sequence shown here is derived from an EMBL/GenBank/DDBJ whole genome shotgun (WGS) entry which is preliminary data.</text>
</comment>
<dbReference type="OrthoDB" id="5126078at2759"/>
<dbReference type="VEuPathDB" id="FungiDB:SI65_06042"/>
<evidence type="ECO:0000313" key="3">
    <source>
        <dbReference type="Proteomes" id="UP000094569"/>
    </source>
</evidence>
<dbReference type="Proteomes" id="UP000094569">
    <property type="component" value="Unassembled WGS sequence"/>
</dbReference>